<reference evidence="2 3" key="1">
    <citation type="journal article" date="2019" name="Sci. Rep.">
        <title>Orb-weaving spider Araneus ventricosus genome elucidates the spidroin gene catalogue.</title>
        <authorList>
            <person name="Kono N."/>
            <person name="Nakamura H."/>
            <person name="Ohtoshi R."/>
            <person name="Moran D.A.P."/>
            <person name="Shinohara A."/>
            <person name="Yoshida Y."/>
            <person name="Fujiwara M."/>
            <person name="Mori M."/>
            <person name="Tomita M."/>
            <person name="Arakawa K."/>
        </authorList>
    </citation>
    <scope>NUCLEOTIDE SEQUENCE [LARGE SCALE GENOMIC DNA]</scope>
</reference>
<dbReference type="OrthoDB" id="5985073at2759"/>
<dbReference type="Proteomes" id="UP000499080">
    <property type="component" value="Unassembled WGS sequence"/>
</dbReference>
<gene>
    <name evidence="2" type="ORF">AVEN_156193_1</name>
</gene>
<protein>
    <submittedName>
        <fullName evidence="2">Uncharacterized protein</fullName>
    </submittedName>
</protein>
<evidence type="ECO:0000313" key="2">
    <source>
        <dbReference type="EMBL" id="GBN82205.1"/>
    </source>
</evidence>
<feature type="region of interest" description="Disordered" evidence="1">
    <location>
        <begin position="89"/>
        <end position="112"/>
    </location>
</feature>
<accession>A0A4Y2S4L1</accession>
<sequence>MNLQSNRVSNLEPSGPEAETLPLGHLGLPEVVFILQCVKPAIHFTDKLDILNARRKNPSKSMEISQMAYDGWNSVGTEIGEKTPEFKVSLQREPERDNALRRLKPRFEGSTN</sequence>
<keyword evidence="3" id="KW-1185">Reference proteome</keyword>
<name>A0A4Y2S4L1_ARAVE</name>
<dbReference type="AlphaFoldDB" id="A0A4Y2S4L1"/>
<comment type="caution">
    <text evidence="2">The sequence shown here is derived from an EMBL/GenBank/DDBJ whole genome shotgun (WGS) entry which is preliminary data.</text>
</comment>
<organism evidence="2 3">
    <name type="scientific">Araneus ventricosus</name>
    <name type="common">Orbweaver spider</name>
    <name type="synonym">Epeira ventricosa</name>
    <dbReference type="NCBI Taxonomy" id="182803"/>
    <lineage>
        <taxon>Eukaryota</taxon>
        <taxon>Metazoa</taxon>
        <taxon>Ecdysozoa</taxon>
        <taxon>Arthropoda</taxon>
        <taxon>Chelicerata</taxon>
        <taxon>Arachnida</taxon>
        <taxon>Araneae</taxon>
        <taxon>Araneomorphae</taxon>
        <taxon>Entelegynae</taxon>
        <taxon>Araneoidea</taxon>
        <taxon>Araneidae</taxon>
        <taxon>Araneus</taxon>
    </lineage>
</organism>
<dbReference type="EMBL" id="BGPR01019532">
    <property type="protein sequence ID" value="GBN82205.1"/>
    <property type="molecule type" value="Genomic_DNA"/>
</dbReference>
<feature type="region of interest" description="Disordered" evidence="1">
    <location>
        <begin position="1"/>
        <end position="22"/>
    </location>
</feature>
<proteinExistence type="predicted"/>
<feature type="compositionally biased region" description="Basic and acidic residues" evidence="1">
    <location>
        <begin position="89"/>
        <end position="100"/>
    </location>
</feature>
<evidence type="ECO:0000256" key="1">
    <source>
        <dbReference type="SAM" id="MobiDB-lite"/>
    </source>
</evidence>
<feature type="compositionally biased region" description="Polar residues" evidence="1">
    <location>
        <begin position="1"/>
        <end position="12"/>
    </location>
</feature>
<evidence type="ECO:0000313" key="3">
    <source>
        <dbReference type="Proteomes" id="UP000499080"/>
    </source>
</evidence>